<dbReference type="GO" id="GO:0016020">
    <property type="term" value="C:membrane"/>
    <property type="evidence" value="ECO:0007669"/>
    <property type="project" value="UniProtKB-UniRule"/>
</dbReference>
<keyword evidence="4" id="KW-0966">Cell projection</keyword>
<dbReference type="Gene3D" id="3.30.1330.60">
    <property type="entry name" value="OmpA-like domain"/>
    <property type="match status" value="1"/>
</dbReference>
<dbReference type="PROSITE" id="PS51123">
    <property type="entry name" value="OMPA_2"/>
    <property type="match status" value="1"/>
</dbReference>
<feature type="domain" description="OmpA-like" evidence="3">
    <location>
        <begin position="131"/>
        <end position="258"/>
    </location>
</feature>
<dbReference type="SUPFAM" id="SSF103088">
    <property type="entry name" value="OmpA-like"/>
    <property type="match status" value="1"/>
</dbReference>
<dbReference type="Pfam" id="PF00691">
    <property type="entry name" value="OmpA"/>
    <property type="match status" value="1"/>
</dbReference>
<dbReference type="AlphaFoldDB" id="A0A7C2K0W5"/>
<keyword evidence="4" id="KW-0969">Cilium</keyword>
<evidence type="ECO:0000313" key="4">
    <source>
        <dbReference type="EMBL" id="HEN15638.1"/>
    </source>
</evidence>
<dbReference type="InterPro" id="IPR050330">
    <property type="entry name" value="Bact_OuterMem_StrucFunc"/>
</dbReference>
<sequence>MTDPVRITRLVAAGLLCGCLSACHTGPHPQLQQSMLQSRRLYLQNQNLAMQNQSLGHLAAENQRLAEQNQALKANLDLAQQRLDNLASSNSQLADKYKNLLTSSPNNPLSNDQIKRFEELRQKYPEFEFDPQTGVSKFSTDLLFHSGSDEITPRSQQILNEFAQIMNRPDAQHLKVLVVGHTDDKPIGKPHTRSHHPTNWHLSTNRADAVVLALRKHGIAETRMGAAGYSMYQPLSPNTSEDARQKNRRVEIYVLAPDASIAGWDDLTPLK</sequence>
<comment type="caution">
    <text evidence="4">The sequence shown here is derived from an EMBL/GenBank/DDBJ whole genome shotgun (WGS) entry which is preliminary data.</text>
</comment>
<dbReference type="PANTHER" id="PTHR30329">
    <property type="entry name" value="STATOR ELEMENT OF FLAGELLAR MOTOR COMPLEX"/>
    <property type="match status" value="1"/>
</dbReference>
<keyword evidence="1" id="KW-0472">Membrane</keyword>
<proteinExistence type="predicted"/>
<feature type="coiled-coil region" evidence="2">
    <location>
        <begin position="55"/>
        <end position="96"/>
    </location>
</feature>
<dbReference type="InterPro" id="IPR036737">
    <property type="entry name" value="OmpA-like_sf"/>
</dbReference>
<evidence type="ECO:0000256" key="1">
    <source>
        <dbReference type="PROSITE-ProRule" id="PRU00473"/>
    </source>
</evidence>
<gene>
    <name evidence="4" type="ORF">ENQ76_09245</name>
</gene>
<keyword evidence="4" id="KW-0282">Flagellum</keyword>
<name>A0A7C2K0W5_9PLAN</name>
<evidence type="ECO:0000259" key="3">
    <source>
        <dbReference type="PROSITE" id="PS51123"/>
    </source>
</evidence>
<dbReference type="PANTHER" id="PTHR30329:SF21">
    <property type="entry name" value="LIPOPROTEIN YIAD-RELATED"/>
    <property type="match status" value="1"/>
</dbReference>
<accession>A0A7C2K0W5</accession>
<dbReference type="EMBL" id="DSOK01000261">
    <property type="protein sequence ID" value="HEN15638.1"/>
    <property type="molecule type" value="Genomic_DNA"/>
</dbReference>
<evidence type="ECO:0000256" key="2">
    <source>
        <dbReference type="SAM" id="Coils"/>
    </source>
</evidence>
<dbReference type="CDD" id="cd07185">
    <property type="entry name" value="OmpA_C-like"/>
    <property type="match status" value="1"/>
</dbReference>
<protein>
    <submittedName>
        <fullName evidence="4">Flagellar motor protein MotB</fullName>
    </submittedName>
</protein>
<organism evidence="4">
    <name type="scientific">Schlesneria paludicola</name>
    <dbReference type="NCBI Taxonomy" id="360056"/>
    <lineage>
        <taxon>Bacteria</taxon>
        <taxon>Pseudomonadati</taxon>
        <taxon>Planctomycetota</taxon>
        <taxon>Planctomycetia</taxon>
        <taxon>Planctomycetales</taxon>
        <taxon>Planctomycetaceae</taxon>
        <taxon>Schlesneria</taxon>
    </lineage>
</organism>
<dbReference type="InterPro" id="IPR006665">
    <property type="entry name" value="OmpA-like"/>
</dbReference>
<reference evidence="4" key="1">
    <citation type="journal article" date="2020" name="mSystems">
        <title>Genome- and Community-Level Interaction Insights into Carbon Utilization and Element Cycling Functions of Hydrothermarchaeota in Hydrothermal Sediment.</title>
        <authorList>
            <person name="Zhou Z."/>
            <person name="Liu Y."/>
            <person name="Xu W."/>
            <person name="Pan J."/>
            <person name="Luo Z.H."/>
            <person name="Li M."/>
        </authorList>
    </citation>
    <scope>NUCLEOTIDE SEQUENCE [LARGE SCALE GENOMIC DNA]</scope>
    <source>
        <strain evidence="4">SpSt-339</strain>
    </source>
</reference>
<keyword evidence="2" id="KW-0175">Coiled coil</keyword>